<reference evidence="6 7" key="1">
    <citation type="submission" date="2016-09" db="EMBL/GenBank/DDBJ databases">
        <title>Metabolic pathway, cell adaptation mechanisms and a novel monoxygenase revealed through proteogenomic-transcription analysis of a Sphingomonas haloaromaticamans strain degrading the fungicide ortho-phenylphenol.</title>
        <authorList>
            <person name="Perruchon C."/>
            <person name="Papadopoulou E.S."/>
            <person name="Rousidou C."/>
            <person name="Vasileiadis S."/>
            <person name="Tanou G."/>
            <person name="Amoutzias G."/>
            <person name="Molassiotis A."/>
            <person name="Karpouzas D.G."/>
        </authorList>
    </citation>
    <scope>NUCLEOTIDE SEQUENCE [LARGE SCALE GENOMIC DNA]</scope>
    <source>
        <strain evidence="6 7">P3</strain>
    </source>
</reference>
<keyword evidence="4 5" id="KW-0472">Membrane</keyword>
<dbReference type="Proteomes" id="UP000179467">
    <property type="component" value="Unassembled WGS sequence"/>
</dbReference>
<feature type="transmembrane region" description="Helical" evidence="5">
    <location>
        <begin position="100"/>
        <end position="130"/>
    </location>
</feature>
<accession>A0A1S1HLL8</accession>
<name>A0A1S1HLL8_9SPHN</name>
<dbReference type="InterPro" id="IPR023352">
    <property type="entry name" value="MAPEG-like_dom_sf"/>
</dbReference>
<evidence type="ECO:0000256" key="1">
    <source>
        <dbReference type="ARBA" id="ARBA00004370"/>
    </source>
</evidence>
<keyword evidence="7" id="KW-1185">Reference proteome</keyword>
<comment type="caution">
    <text evidence="6">The sequence shown here is derived from an EMBL/GenBank/DDBJ whole genome shotgun (WGS) entry which is preliminary data.</text>
</comment>
<protein>
    <submittedName>
        <fullName evidence="6">MAPEG family protein</fullName>
    </submittedName>
</protein>
<evidence type="ECO:0000256" key="4">
    <source>
        <dbReference type="ARBA" id="ARBA00023136"/>
    </source>
</evidence>
<sequence>MTLLPEQQDLVLVVVATALMWIPYTVALIARGGLMAAMGNRDKVPALPAWAERARRAHGNAVENLVLFAPLLLLAAAASPGSAAIGAAAHVYLGARIIHYFAYVAGIPVVRTLAFVTGWGATIAIALALLA</sequence>
<comment type="subcellular location">
    <subcellularLocation>
        <location evidence="1">Membrane</location>
    </subcellularLocation>
</comment>
<keyword evidence="2 5" id="KW-0812">Transmembrane</keyword>
<organism evidence="6 7">
    <name type="scientific">Edaphosphingomonas haloaromaticamans</name>
    <dbReference type="NCBI Taxonomy" id="653954"/>
    <lineage>
        <taxon>Bacteria</taxon>
        <taxon>Pseudomonadati</taxon>
        <taxon>Pseudomonadota</taxon>
        <taxon>Alphaproteobacteria</taxon>
        <taxon>Sphingomonadales</taxon>
        <taxon>Rhizorhabdaceae</taxon>
        <taxon>Edaphosphingomonas</taxon>
    </lineage>
</organism>
<evidence type="ECO:0000313" key="7">
    <source>
        <dbReference type="Proteomes" id="UP000179467"/>
    </source>
</evidence>
<evidence type="ECO:0000256" key="2">
    <source>
        <dbReference type="ARBA" id="ARBA00022692"/>
    </source>
</evidence>
<dbReference type="SUPFAM" id="SSF161084">
    <property type="entry name" value="MAPEG domain-like"/>
    <property type="match status" value="1"/>
</dbReference>
<gene>
    <name evidence="6" type="ORF">BHE75_04333</name>
</gene>
<evidence type="ECO:0000313" key="6">
    <source>
        <dbReference type="EMBL" id="OHT22306.1"/>
    </source>
</evidence>
<keyword evidence="3 5" id="KW-1133">Transmembrane helix</keyword>
<dbReference type="PANTHER" id="PTHR35371:SF1">
    <property type="entry name" value="BLR7753 PROTEIN"/>
    <property type="match status" value="1"/>
</dbReference>
<evidence type="ECO:0000256" key="5">
    <source>
        <dbReference type="SAM" id="Phobius"/>
    </source>
</evidence>
<evidence type="ECO:0000256" key="3">
    <source>
        <dbReference type="ARBA" id="ARBA00022989"/>
    </source>
</evidence>
<dbReference type="PANTHER" id="PTHR35371">
    <property type="entry name" value="INNER MEMBRANE PROTEIN"/>
    <property type="match status" value="1"/>
</dbReference>
<dbReference type="RefSeq" id="WP_070935283.1">
    <property type="nucleotide sequence ID" value="NZ_MIPT01000001.1"/>
</dbReference>
<proteinExistence type="predicted"/>
<dbReference type="GO" id="GO:0016020">
    <property type="term" value="C:membrane"/>
    <property type="evidence" value="ECO:0007669"/>
    <property type="project" value="UniProtKB-SubCell"/>
</dbReference>
<dbReference type="InterPro" id="IPR001129">
    <property type="entry name" value="Membr-assoc_MAPEG"/>
</dbReference>
<dbReference type="Pfam" id="PF01124">
    <property type="entry name" value="MAPEG"/>
    <property type="match status" value="1"/>
</dbReference>
<dbReference type="OrthoDB" id="7743618at2"/>
<feature type="transmembrane region" description="Helical" evidence="5">
    <location>
        <begin position="65"/>
        <end position="88"/>
    </location>
</feature>
<dbReference type="EMBL" id="MIPT01000001">
    <property type="protein sequence ID" value="OHT22306.1"/>
    <property type="molecule type" value="Genomic_DNA"/>
</dbReference>
<feature type="transmembrane region" description="Helical" evidence="5">
    <location>
        <begin position="12"/>
        <end position="34"/>
    </location>
</feature>
<dbReference type="AlphaFoldDB" id="A0A1S1HLL8"/>
<dbReference type="Gene3D" id="1.20.120.550">
    <property type="entry name" value="Membrane associated eicosanoid/glutathione metabolism-like domain"/>
    <property type="match status" value="1"/>
</dbReference>